<keyword evidence="4" id="KW-0548">Nucleotidyltransferase</keyword>
<keyword evidence="10" id="KW-0234">DNA repair</keyword>
<dbReference type="FunFam" id="3.30.1490.100:FF:000004">
    <property type="entry name" value="DNA polymerase IV"/>
    <property type="match status" value="1"/>
</dbReference>
<dbReference type="Proteomes" id="UP000674318">
    <property type="component" value="Chromosome 28"/>
</dbReference>
<organism evidence="14 15">
    <name type="scientific">Porcisia hertigi</name>
    <dbReference type="NCBI Taxonomy" id="2761500"/>
    <lineage>
        <taxon>Eukaryota</taxon>
        <taxon>Discoba</taxon>
        <taxon>Euglenozoa</taxon>
        <taxon>Kinetoplastea</taxon>
        <taxon>Metakinetoplastina</taxon>
        <taxon>Trypanosomatida</taxon>
        <taxon>Trypanosomatidae</taxon>
        <taxon>Leishmaniinae</taxon>
        <taxon>Porcisia</taxon>
    </lineage>
</organism>
<dbReference type="PANTHER" id="PTHR11076">
    <property type="entry name" value="DNA REPAIR POLYMERASE UMUC / TRANSFERASE FAMILY MEMBER"/>
    <property type="match status" value="1"/>
</dbReference>
<dbReference type="GO" id="GO:0006281">
    <property type="term" value="P:DNA repair"/>
    <property type="evidence" value="ECO:0007669"/>
    <property type="project" value="UniProtKB-KW"/>
</dbReference>
<dbReference type="GO" id="GO:0005634">
    <property type="term" value="C:nucleus"/>
    <property type="evidence" value="ECO:0007669"/>
    <property type="project" value="TreeGrafter"/>
</dbReference>
<dbReference type="Gene3D" id="3.30.1490.100">
    <property type="entry name" value="DNA polymerase, Y-family, little finger domain"/>
    <property type="match status" value="1"/>
</dbReference>
<dbReference type="OrthoDB" id="263523at2759"/>
<proteinExistence type="predicted"/>
<name>A0A836IQB2_9TRYP</name>
<dbReference type="SUPFAM" id="SSF56672">
    <property type="entry name" value="DNA/RNA polymerases"/>
    <property type="match status" value="1"/>
</dbReference>
<keyword evidence="6" id="KW-0479">Metal-binding</keyword>
<evidence type="ECO:0000259" key="13">
    <source>
        <dbReference type="PROSITE" id="PS50173"/>
    </source>
</evidence>
<evidence type="ECO:0000313" key="14">
    <source>
        <dbReference type="EMBL" id="KAG5500470.1"/>
    </source>
</evidence>
<gene>
    <name evidence="14" type="ORF">JKF63_03563</name>
</gene>
<evidence type="ECO:0000256" key="7">
    <source>
        <dbReference type="ARBA" id="ARBA00022763"/>
    </source>
</evidence>
<dbReference type="PROSITE" id="PS50173">
    <property type="entry name" value="UMUC"/>
    <property type="match status" value="1"/>
</dbReference>
<evidence type="ECO:0000256" key="9">
    <source>
        <dbReference type="ARBA" id="ARBA00022932"/>
    </source>
</evidence>
<keyword evidence="9" id="KW-0239">DNA-directed DNA polymerase</keyword>
<dbReference type="Pfam" id="PF11799">
    <property type="entry name" value="IMS_C"/>
    <property type="match status" value="1"/>
</dbReference>
<dbReference type="GO" id="GO:0042276">
    <property type="term" value="P:error-prone translesion synthesis"/>
    <property type="evidence" value="ECO:0007669"/>
    <property type="project" value="TreeGrafter"/>
</dbReference>
<evidence type="ECO:0000256" key="3">
    <source>
        <dbReference type="ARBA" id="ARBA00022679"/>
    </source>
</evidence>
<dbReference type="FunFam" id="3.40.1170.60:FF:000017">
    <property type="entry name" value="Putative DNA polymerase kappa"/>
    <property type="match status" value="1"/>
</dbReference>
<dbReference type="InterPro" id="IPR043128">
    <property type="entry name" value="Rev_trsase/Diguanyl_cyclase"/>
</dbReference>
<protein>
    <recommendedName>
        <fullName evidence="2">DNA polymerase kappa</fullName>
        <ecNumber evidence="1">2.7.7.7</ecNumber>
    </recommendedName>
</protein>
<sequence>MNVEHAACTPTPSHTREVQIEDETPPPRISYHSTLTSATVSLEPTRRVYTMPEMSRKPVATRSRTPVLPGVHTADRSSQTGHDKHGHLNDGGGDDSDGPHNGLLSPTPASVSSVSRPREPSRTSHAFFHPNSASTTATTTPSVMHFNNTKAGLQSVDKEKTEALINELSKNSSFYMNEERKAQQRQRQIEGLLVKARQYEASVRSRPDVYRQMERDVRNLEASLELHRSFDFIFVHVDMDMFYAAVEMKKNPQYAEVPLGIGSMAMLSTTNYVARRYGVRSGMPGFIGMQLCPQLVIVPTDFAAYRLESSKFKDVVREYDPDALGLGMDEIMMCLNGYIGQYHKDAITLSDRFDVAERITEECRRRITEATGLTASAGIAPTPTLAKMASNYKKPNGQFALRLFNRKAVMNHLAPIPVRQVPGIGKSRESILAGLGIHTLGEVYEQRHRLFYILTRKTYEFLLSSAMGVGGMYDAFDAAPSSSAGATIDKTVATREEETNENDGGRKSVGHERTFQKLKNRMELQTIAHDNLRQSHKTLLAEGLLSSQVVLKVKHRSFHVKQYSKSLNIYTNDHEVLQRALDEILLPVLDGFANFRLLGVRLEKLRRQHQKAGAGGGATTSTTPSMVNWGSPQPTLTNFFARQSVSTADTVLHRPHQRRPMALRNRPVEAGGEDVGSSSEADLDDSDGEHASVHIVSPESHLSDVEEMIKPKSSTALLASSRVRTKASAESLKRAKIEEIVSDSSADDNVVIVE</sequence>
<feature type="domain" description="UmuC" evidence="13">
    <location>
        <begin position="234"/>
        <end position="425"/>
    </location>
</feature>
<dbReference type="Gene3D" id="3.40.1170.60">
    <property type="match status" value="1"/>
</dbReference>
<evidence type="ECO:0000256" key="2">
    <source>
        <dbReference type="ARBA" id="ARBA00016178"/>
    </source>
</evidence>
<dbReference type="InterPro" id="IPR043502">
    <property type="entry name" value="DNA/RNA_pol_sf"/>
</dbReference>
<evidence type="ECO:0000256" key="10">
    <source>
        <dbReference type="ARBA" id="ARBA00023204"/>
    </source>
</evidence>
<dbReference type="RefSeq" id="XP_067755804.1">
    <property type="nucleotide sequence ID" value="XM_067899565.1"/>
</dbReference>
<dbReference type="KEGG" id="phet:94289642"/>
<keyword evidence="8" id="KW-0460">Magnesium</keyword>
<dbReference type="GO" id="GO:0006260">
    <property type="term" value="P:DNA replication"/>
    <property type="evidence" value="ECO:0007669"/>
    <property type="project" value="UniProtKB-KW"/>
</dbReference>
<dbReference type="Gene3D" id="3.30.70.270">
    <property type="match status" value="1"/>
</dbReference>
<evidence type="ECO:0000313" key="15">
    <source>
        <dbReference type="Proteomes" id="UP000674318"/>
    </source>
</evidence>
<dbReference type="AlphaFoldDB" id="A0A836IQB2"/>
<dbReference type="GO" id="GO:0003887">
    <property type="term" value="F:DNA-directed DNA polymerase activity"/>
    <property type="evidence" value="ECO:0007669"/>
    <property type="project" value="UniProtKB-KW"/>
</dbReference>
<dbReference type="GO" id="GO:0046872">
    <property type="term" value="F:metal ion binding"/>
    <property type="evidence" value="ECO:0007669"/>
    <property type="project" value="UniProtKB-KW"/>
</dbReference>
<dbReference type="InterPro" id="IPR050116">
    <property type="entry name" value="DNA_polymerase-Y"/>
</dbReference>
<evidence type="ECO:0000256" key="12">
    <source>
        <dbReference type="SAM" id="MobiDB-lite"/>
    </source>
</evidence>
<accession>A0A836IQB2</accession>
<dbReference type="InterPro" id="IPR036775">
    <property type="entry name" value="DNA_pol_Y-fam_lit_finger_sf"/>
</dbReference>
<keyword evidence="3" id="KW-0808">Transferase</keyword>
<evidence type="ECO:0000256" key="1">
    <source>
        <dbReference type="ARBA" id="ARBA00012417"/>
    </source>
</evidence>
<dbReference type="InterPro" id="IPR017961">
    <property type="entry name" value="DNA_pol_Y-fam_little_finger"/>
</dbReference>
<dbReference type="EMBL" id="JAFJZO010000028">
    <property type="protein sequence ID" value="KAG5500470.1"/>
    <property type="molecule type" value="Genomic_DNA"/>
</dbReference>
<dbReference type="Gene3D" id="1.10.150.810">
    <property type="match status" value="2"/>
</dbReference>
<dbReference type="GeneID" id="94289642"/>
<evidence type="ECO:0000256" key="6">
    <source>
        <dbReference type="ARBA" id="ARBA00022723"/>
    </source>
</evidence>
<reference evidence="14 15" key="1">
    <citation type="submission" date="2021-02" db="EMBL/GenBank/DDBJ databases">
        <title>Porcisia hertigi Genome sequencing and assembly.</title>
        <authorList>
            <person name="Almutairi H."/>
            <person name="Gatherer D."/>
        </authorList>
    </citation>
    <scope>NUCLEOTIDE SEQUENCE [LARGE SCALE GENOMIC DNA]</scope>
    <source>
        <strain evidence="14 15">C119</strain>
    </source>
</reference>
<comment type="catalytic activity">
    <reaction evidence="11">
        <text>DNA(n) + a 2'-deoxyribonucleoside 5'-triphosphate = DNA(n+1) + diphosphate</text>
        <dbReference type="Rhea" id="RHEA:22508"/>
        <dbReference type="Rhea" id="RHEA-COMP:17339"/>
        <dbReference type="Rhea" id="RHEA-COMP:17340"/>
        <dbReference type="ChEBI" id="CHEBI:33019"/>
        <dbReference type="ChEBI" id="CHEBI:61560"/>
        <dbReference type="ChEBI" id="CHEBI:173112"/>
        <dbReference type="EC" id="2.7.7.7"/>
    </reaction>
</comment>
<evidence type="ECO:0000256" key="8">
    <source>
        <dbReference type="ARBA" id="ARBA00022842"/>
    </source>
</evidence>
<evidence type="ECO:0000256" key="11">
    <source>
        <dbReference type="ARBA" id="ARBA00049244"/>
    </source>
</evidence>
<dbReference type="CDD" id="cd03586">
    <property type="entry name" value="PolY_Pol_IV_kappa"/>
    <property type="match status" value="1"/>
</dbReference>
<feature type="region of interest" description="Disordered" evidence="12">
    <location>
        <begin position="494"/>
        <end position="513"/>
    </location>
</feature>
<evidence type="ECO:0000256" key="5">
    <source>
        <dbReference type="ARBA" id="ARBA00022705"/>
    </source>
</evidence>
<keyword evidence="5" id="KW-0235">DNA replication</keyword>
<dbReference type="Pfam" id="PF00817">
    <property type="entry name" value="IMS"/>
    <property type="match status" value="1"/>
</dbReference>
<feature type="region of interest" description="Disordered" evidence="12">
    <location>
        <begin position="1"/>
        <end position="143"/>
    </location>
</feature>
<feature type="compositionally biased region" description="Low complexity" evidence="12">
    <location>
        <begin position="105"/>
        <end position="115"/>
    </location>
</feature>
<evidence type="ECO:0000256" key="4">
    <source>
        <dbReference type="ARBA" id="ARBA00022695"/>
    </source>
</evidence>
<feature type="region of interest" description="Disordered" evidence="12">
    <location>
        <begin position="655"/>
        <end position="689"/>
    </location>
</feature>
<dbReference type="GO" id="GO:0003684">
    <property type="term" value="F:damaged DNA binding"/>
    <property type="evidence" value="ECO:0007669"/>
    <property type="project" value="InterPro"/>
</dbReference>
<feature type="compositionally biased region" description="Polar residues" evidence="12">
    <location>
        <begin position="31"/>
        <end position="42"/>
    </location>
</feature>
<dbReference type="SUPFAM" id="SSF100879">
    <property type="entry name" value="Lesion bypass DNA polymerase (Y-family), little finger domain"/>
    <property type="match status" value="1"/>
</dbReference>
<keyword evidence="7" id="KW-0227">DNA damage</keyword>
<dbReference type="InterPro" id="IPR022880">
    <property type="entry name" value="DNApol_IV"/>
</dbReference>
<keyword evidence="15" id="KW-1185">Reference proteome</keyword>
<dbReference type="InterPro" id="IPR001126">
    <property type="entry name" value="UmuC"/>
</dbReference>
<dbReference type="PANTHER" id="PTHR11076:SF33">
    <property type="entry name" value="DNA POLYMERASE KAPPA"/>
    <property type="match status" value="1"/>
</dbReference>
<dbReference type="EC" id="2.7.7.7" evidence="1"/>
<comment type="caution">
    <text evidence="14">The sequence shown here is derived from an EMBL/GenBank/DDBJ whole genome shotgun (WGS) entry which is preliminary data.</text>
</comment>